<dbReference type="GO" id="GO:0005886">
    <property type="term" value="C:plasma membrane"/>
    <property type="evidence" value="ECO:0007669"/>
    <property type="project" value="UniProtKB-SubCell"/>
</dbReference>
<proteinExistence type="inferred from homology"/>
<keyword evidence="5 8" id="KW-1133">Transmembrane helix</keyword>
<dbReference type="PANTHER" id="PTHR21421">
    <property type="entry name" value="GUSTATORY RECEPTOR"/>
    <property type="match status" value="1"/>
</dbReference>
<evidence type="ECO:0000256" key="1">
    <source>
        <dbReference type="ARBA" id="ARBA00004651"/>
    </source>
</evidence>
<keyword evidence="3" id="KW-1003">Cell membrane</keyword>
<evidence type="ECO:0000256" key="4">
    <source>
        <dbReference type="ARBA" id="ARBA00022692"/>
    </source>
</evidence>
<keyword evidence="6 8" id="KW-0472">Membrane</keyword>
<protein>
    <recommendedName>
        <fullName evidence="11">Gustatory receptor</fullName>
    </recommendedName>
</protein>
<comment type="subcellular location">
    <subcellularLocation>
        <location evidence="1">Cell membrane</location>
        <topology evidence="1">Multi-pass membrane protein</topology>
    </subcellularLocation>
</comment>
<reference evidence="9" key="1">
    <citation type="submission" date="2021-06" db="EMBL/GenBank/DDBJ databases">
        <authorList>
            <person name="Hodson N. C."/>
            <person name="Mongue J. A."/>
            <person name="Jaron S. K."/>
        </authorList>
    </citation>
    <scope>NUCLEOTIDE SEQUENCE</scope>
</reference>
<name>A0A8J2NTS1_9HEXA</name>
<keyword evidence="10" id="KW-1185">Reference proteome</keyword>
<evidence type="ECO:0000256" key="2">
    <source>
        <dbReference type="ARBA" id="ARBA00005327"/>
    </source>
</evidence>
<feature type="transmembrane region" description="Helical" evidence="8">
    <location>
        <begin position="224"/>
        <end position="245"/>
    </location>
</feature>
<evidence type="ECO:0000256" key="3">
    <source>
        <dbReference type="ARBA" id="ARBA00022475"/>
    </source>
</evidence>
<evidence type="ECO:0000256" key="8">
    <source>
        <dbReference type="SAM" id="Phobius"/>
    </source>
</evidence>
<evidence type="ECO:0000256" key="5">
    <source>
        <dbReference type="ARBA" id="ARBA00022989"/>
    </source>
</evidence>
<dbReference type="EMBL" id="CAJVCH010127021">
    <property type="protein sequence ID" value="CAG7725807.1"/>
    <property type="molecule type" value="Genomic_DNA"/>
</dbReference>
<dbReference type="GO" id="GO:0008527">
    <property type="term" value="F:taste receptor activity"/>
    <property type="evidence" value="ECO:0007669"/>
    <property type="project" value="InterPro"/>
</dbReference>
<accession>A0A8J2NTS1</accession>
<evidence type="ECO:0000256" key="7">
    <source>
        <dbReference type="ARBA" id="ARBA00023170"/>
    </source>
</evidence>
<evidence type="ECO:0008006" key="11">
    <source>
        <dbReference type="Google" id="ProtNLM"/>
    </source>
</evidence>
<keyword evidence="7" id="KW-0675">Receptor</keyword>
<comment type="similarity">
    <text evidence="2">Belongs to the insect chemoreceptor superfamily. Gustatory receptor (GR) family. Gr5a subfamily.</text>
</comment>
<keyword evidence="4 8" id="KW-0812">Transmembrane</keyword>
<organism evidence="9 10">
    <name type="scientific">Allacma fusca</name>
    <dbReference type="NCBI Taxonomy" id="39272"/>
    <lineage>
        <taxon>Eukaryota</taxon>
        <taxon>Metazoa</taxon>
        <taxon>Ecdysozoa</taxon>
        <taxon>Arthropoda</taxon>
        <taxon>Hexapoda</taxon>
        <taxon>Collembola</taxon>
        <taxon>Symphypleona</taxon>
        <taxon>Sminthuridae</taxon>
        <taxon>Allacma</taxon>
    </lineage>
</organism>
<sequence>MLKQAPKFLRLFKKWQESFDMCYIKIDQNLFRDVNTLAIFMYTSCILEHSFAHLKFFPIVENSELRLLNVKDLKYPLQNASAWETYYWRSHPFVGDLIPYHFVSAFTIFICSKYCILAWNFGDILVAVMSRALSYRFKMLYEQASEELLSDNGLVTKNSKKWSRFIAKHDMLRELTQEFDDLLSPLIFTLLGVNLFSFCLQLNLGLTPKATTSLIASVYAVWSFLHLIMRILVATIAASNVNLYAHKIEAILKKCPMECYSPQIERTERAIRSSKVGLSGLGCFIITRPFILQIVNVVFTFEIVLLQTGNTNSTS</sequence>
<dbReference type="GO" id="GO:0050916">
    <property type="term" value="P:sensory perception of sweet taste"/>
    <property type="evidence" value="ECO:0007669"/>
    <property type="project" value="UniProtKB-ARBA"/>
</dbReference>
<gene>
    <name evidence="9" type="ORF">AFUS01_LOCUS14750</name>
</gene>
<dbReference type="OrthoDB" id="5800391at2759"/>
<evidence type="ECO:0000256" key="6">
    <source>
        <dbReference type="ARBA" id="ARBA00023136"/>
    </source>
</evidence>
<dbReference type="InterPro" id="IPR009318">
    <property type="entry name" value="Gustatory_rcpt"/>
</dbReference>
<comment type="caution">
    <text evidence="9">The sequence shown here is derived from an EMBL/GenBank/DDBJ whole genome shotgun (WGS) entry which is preliminary data.</text>
</comment>
<evidence type="ECO:0000313" key="9">
    <source>
        <dbReference type="EMBL" id="CAG7725807.1"/>
    </source>
</evidence>
<dbReference type="Pfam" id="PF06151">
    <property type="entry name" value="Trehalose_recp"/>
    <property type="match status" value="1"/>
</dbReference>
<dbReference type="PANTHER" id="PTHR21421:SF29">
    <property type="entry name" value="GUSTATORY RECEPTOR 5A FOR TREHALOSE-RELATED"/>
    <property type="match status" value="1"/>
</dbReference>
<dbReference type="AlphaFoldDB" id="A0A8J2NTS1"/>
<dbReference type="Proteomes" id="UP000708208">
    <property type="component" value="Unassembled WGS sequence"/>
</dbReference>
<feature type="transmembrane region" description="Helical" evidence="8">
    <location>
        <begin position="182"/>
        <end position="204"/>
    </location>
</feature>
<evidence type="ECO:0000313" key="10">
    <source>
        <dbReference type="Proteomes" id="UP000708208"/>
    </source>
</evidence>